<evidence type="ECO:0000256" key="1">
    <source>
        <dbReference type="ARBA" id="ARBA00000851"/>
    </source>
</evidence>
<dbReference type="RefSeq" id="WP_345407777.1">
    <property type="nucleotide sequence ID" value="NZ_BAABHG010000023.1"/>
</dbReference>
<sequence>MSKSGYEYVLVESPLIGQLESMGWRHVRGSAPDAAVPTDPKQSFRLSFAEPVLESVLRRKLRQLNLDPNDEEWLDERRITQVVGELTRLGTTSLLEANTAATERLLKGTSVEGLVGWDGGRNQQIQFIDWERLERNEFLAISQFRMDVPGTSGVKYAVPDIVLFVNGVPLVVIECKKPTYHQGSLAEAIRQLRRYANQRGAVTPEGNEKLFHTVQLTVATCGDRARLGTYTANAEHYSVWRDPYPTTKAELATSHGKMENALTDQEVLAAGVLHPERLLDIVKNFVVFMEVDADDGASRRIKIAPRYQQYRAVLRAVQRLRTGKTKTEDGKQDQRGGIVWHTQGSGKSLTMVFLVRKMRSTRGLSQFKVVLVTDRKQLQKQLSDTAVLTGEKPDIVTRSRTVPAVLSRKGAGLVFVMIHKQVDAKKAKQVAAADTIAHDRAPGWGQLNDDTPILIMVDEAHRSHGSKLHQNLMESLPNAARIGFTGTPIIMRKKSRTTDIFGRFIDEYRLADAEEDGAIVPIIYEGRIAKAAVTDADDLEDAIAEHFPELSDEEYEELQKRYATTSDVLSADSLILKKARDMLNHYVGNVMPNGFKAQVVAYSRKIAVRYRDAILKARDDLVAEASGVPVSVLDKPAEQLTGKQAILVAAHRQLELLKAIDFVPVISEGSNDDEDLAAWTNLNSQNAAVDLFRKALPDVPAPGEQPVAFLIVRTMLLTGFDAPIEQVMYLDRRLKEADLLQAIARVNRTTEGKAAGFVVDYAGISGHLKAAMEAYAAEDAEGAPTDFAAEIAKLEPRRARLRLLFTERGVTPADSRDTIEACVQLLEDDELRARFDGALRKFLSTVDLVMPRPEAKPFLPDARLYAVISKWARSRYQDSTDFDPSLYGDKVRELIDRHITALGVRQVIPPSKITAEDFTAKVTALPGAKAQASTMEHAIRHHIEVHFNEDPAAYRRLRERLEEILRDYAEQWEQQVFHFQQIVNEAIAVHQGDSEFVDEALVRLSPLERALYRIITETVLTDGVIVDQQHERYLSAVVELESIAHHHARKKDFWSIPVAQNDLRNAFFRALVDRRITAPEDARHLADSLFDIVSHHRHALR</sequence>
<keyword evidence="6 11" id="KW-0680">Restriction system</keyword>
<dbReference type="Pfam" id="PF04313">
    <property type="entry name" value="HSDR_N"/>
    <property type="match status" value="1"/>
</dbReference>
<dbReference type="PANTHER" id="PTHR30195:SF15">
    <property type="entry name" value="TYPE I RESTRICTION ENZYME HINDI ENDONUCLEASE SUBUNIT"/>
    <property type="match status" value="1"/>
</dbReference>
<dbReference type="EMBL" id="JBHUKU010000024">
    <property type="protein sequence ID" value="MFD2464189.1"/>
    <property type="molecule type" value="Genomic_DNA"/>
</dbReference>
<evidence type="ECO:0000313" key="14">
    <source>
        <dbReference type="Proteomes" id="UP001597419"/>
    </source>
</evidence>
<dbReference type="PROSITE" id="PS51192">
    <property type="entry name" value="HELICASE_ATP_BIND_1"/>
    <property type="match status" value="1"/>
</dbReference>
<evidence type="ECO:0000256" key="7">
    <source>
        <dbReference type="ARBA" id="ARBA00022759"/>
    </source>
</evidence>
<dbReference type="InterPro" id="IPR055180">
    <property type="entry name" value="HsdR_RecA-like_helicase_dom_2"/>
</dbReference>
<keyword evidence="9 11" id="KW-0067">ATP-binding</keyword>
<evidence type="ECO:0000256" key="3">
    <source>
        <dbReference type="ARBA" id="ARBA00011296"/>
    </source>
</evidence>
<comment type="subunit">
    <text evidence="3 11">The type I restriction/modification system is composed of three polypeptides R, M and S.</text>
</comment>
<gene>
    <name evidence="13" type="ORF">ACFSYJ_36615</name>
</gene>
<evidence type="ECO:0000256" key="5">
    <source>
        <dbReference type="ARBA" id="ARBA00022741"/>
    </source>
</evidence>
<dbReference type="InterPro" id="IPR040980">
    <property type="entry name" value="SWI2_SNF2"/>
</dbReference>
<dbReference type="Pfam" id="PF22679">
    <property type="entry name" value="T1R_D3-like"/>
    <property type="match status" value="1"/>
</dbReference>
<comment type="similarity">
    <text evidence="2 11">Belongs to the HsdR family.</text>
</comment>
<dbReference type="Pfam" id="PF11867">
    <property type="entry name" value="T1RH-like_C"/>
    <property type="match status" value="1"/>
</dbReference>
<evidence type="ECO:0000256" key="2">
    <source>
        <dbReference type="ARBA" id="ARBA00008598"/>
    </source>
</evidence>
<evidence type="ECO:0000256" key="6">
    <source>
        <dbReference type="ARBA" id="ARBA00022747"/>
    </source>
</evidence>
<dbReference type="SMART" id="SM00487">
    <property type="entry name" value="DEXDc"/>
    <property type="match status" value="1"/>
</dbReference>
<dbReference type="Pfam" id="PF18766">
    <property type="entry name" value="SWI2_SNF2"/>
    <property type="match status" value="1"/>
</dbReference>
<dbReference type="InterPro" id="IPR007409">
    <property type="entry name" value="Restrct_endonuc_type1_HsdR_N"/>
</dbReference>
<evidence type="ECO:0000256" key="10">
    <source>
        <dbReference type="ARBA" id="ARBA00023125"/>
    </source>
</evidence>
<keyword evidence="10 11" id="KW-0238">DNA-binding</keyword>
<dbReference type="NCBIfam" id="TIGR00348">
    <property type="entry name" value="hsdR"/>
    <property type="match status" value="1"/>
</dbReference>
<dbReference type="CDD" id="cd18800">
    <property type="entry name" value="SF2_C_EcoR124I-like"/>
    <property type="match status" value="1"/>
</dbReference>
<name>A0ABW5GT99_9PSEU</name>
<keyword evidence="14" id="KW-1185">Reference proteome</keyword>
<protein>
    <recommendedName>
        <fullName evidence="11">Type I restriction enzyme endonuclease subunit</fullName>
        <shortName evidence="11">R protein</shortName>
        <ecNumber evidence="11">3.1.21.3</ecNumber>
    </recommendedName>
</protein>
<evidence type="ECO:0000256" key="11">
    <source>
        <dbReference type="RuleBase" id="RU364115"/>
    </source>
</evidence>
<organism evidence="13 14">
    <name type="scientific">Amycolatopsis samaneae</name>
    <dbReference type="NCBI Taxonomy" id="664691"/>
    <lineage>
        <taxon>Bacteria</taxon>
        <taxon>Bacillati</taxon>
        <taxon>Actinomycetota</taxon>
        <taxon>Actinomycetes</taxon>
        <taxon>Pseudonocardiales</taxon>
        <taxon>Pseudonocardiaceae</taxon>
        <taxon>Amycolatopsis</taxon>
    </lineage>
</organism>
<keyword evidence="8 11" id="KW-0378">Hydrolase</keyword>
<dbReference type="InterPro" id="IPR021810">
    <property type="entry name" value="T1RH-like_C"/>
</dbReference>
<evidence type="ECO:0000313" key="13">
    <source>
        <dbReference type="EMBL" id="MFD2464189.1"/>
    </source>
</evidence>
<dbReference type="Proteomes" id="UP001597419">
    <property type="component" value="Unassembled WGS sequence"/>
</dbReference>
<dbReference type="InterPro" id="IPR004473">
    <property type="entry name" value="Restrct_endonuc_typeI_HsdR"/>
</dbReference>
<dbReference type="Gene3D" id="3.40.50.300">
    <property type="entry name" value="P-loop containing nucleotide triphosphate hydrolases"/>
    <property type="match status" value="2"/>
</dbReference>
<comment type="function">
    <text evidence="11">Subunit R is required for both nuclease and ATPase activities, but not for modification.</text>
</comment>
<dbReference type="PANTHER" id="PTHR30195">
    <property type="entry name" value="TYPE I SITE-SPECIFIC DEOXYRIBONUCLEASE PROTEIN SUBUNIT M AND R"/>
    <property type="match status" value="1"/>
</dbReference>
<comment type="caution">
    <text evidence="13">The sequence shown here is derived from an EMBL/GenBank/DDBJ whole genome shotgun (WGS) entry which is preliminary data.</text>
</comment>
<keyword evidence="7 13" id="KW-0255">Endonuclease</keyword>
<dbReference type="InterPro" id="IPR014001">
    <property type="entry name" value="Helicase_ATP-bd"/>
</dbReference>
<feature type="domain" description="Helicase ATP-binding" evidence="12">
    <location>
        <begin position="328"/>
        <end position="489"/>
    </location>
</feature>
<keyword evidence="5 11" id="KW-0547">Nucleotide-binding</keyword>
<dbReference type="SUPFAM" id="SSF52540">
    <property type="entry name" value="P-loop containing nucleoside triphosphate hydrolases"/>
    <property type="match status" value="1"/>
</dbReference>
<dbReference type="InterPro" id="IPR027417">
    <property type="entry name" value="P-loop_NTPase"/>
</dbReference>
<comment type="catalytic activity">
    <reaction evidence="1 11">
        <text>Endonucleolytic cleavage of DNA to give random double-stranded fragments with terminal 5'-phosphates, ATP is simultaneously hydrolyzed.</text>
        <dbReference type="EC" id="3.1.21.3"/>
    </reaction>
</comment>
<proteinExistence type="inferred from homology"/>
<keyword evidence="4" id="KW-0540">Nuclease</keyword>
<dbReference type="CDD" id="cd22332">
    <property type="entry name" value="HsdR_N"/>
    <property type="match status" value="1"/>
</dbReference>
<evidence type="ECO:0000259" key="12">
    <source>
        <dbReference type="PROSITE" id="PS51192"/>
    </source>
</evidence>
<evidence type="ECO:0000256" key="4">
    <source>
        <dbReference type="ARBA" id="ARBA00022722"/>
    </source>
</evidence>
<evidence type="ECO:0000256" key="9">
    <source>
        <dbReference type="ARBA" id="ARBA00022840"/>
    </source>
</evidence>
<dbReference type="GO" id="GO:0009035">
    <property type="term" value="F:type I site-specific deoxyribonuclease activity"/>
    <property type="evidence" value="ECO:0007669"/>
    <property type="project" value="UniProtKB-EC"/>
</dbReference>
<reference evidence="14" key="1">
    <citation type="journal article" date="2019" name="Int. J. Syst. Evol. Microbiol.">
        <title>The Global Catalogue of Microorganisms (GCM) 10K type strain sequencing project: providing services to taxonomists for standard genome sequencing and annotation.</title>
        <authorList>
            <consortium name="The Broad Institute Genomics Platform"/>
            <consortium name="The Broad Institute Genome Sequencing Center for Infectious Disease"/>
            <person name="Wu L."/>
            <person name="Ma J."/>
        </authorList>
    </citation>
    <scope>NUCLEOTIDE SEQUENCE [LARGE SCALE GENOMIC DNA]</scope>
    <source>
        <strain evidence="14">CGMCC 4.7643</strain>
    </source>
</reference>
<dbReference type="InterPro" id="IPR051268">
    <property type="entry name" value="Type-I_R_enzyme_R_subunit"/>
</dbReference>
<dbReference type="Gene3D" id="3.90.1570.50">
    <property type="match status" value="1"/>
</dbReference>
<evidence type="ECO:0000256" key="8">
    <source>
        <dbReference type="ARBA" id="ARBA00022801"/>
    </source>
</evidence>
<dbReference type="EC" id="3.1.21.3" evidence="11"/>
<accession>A0ABW5GT99</accession>